<comment type="catalytic activity">
    <reaction evidence="7 8">
        <text>O-phospho-L-threonyl-[protein] + H2O = L-threonyl-[protein] + phosphate</text>
        <dbReference type="Rhea" id="RHEA:47004"/>
        <dbReference type="Rhea" id="RHEA-COMP:11060"/>
        <dbReference type="Rhea" id="RHEA-COMP:11605"/>
        <dbReference type="ChEBI" id="CHEBI:15377"/>
        <dbReference type="ChEBI" id="CHEBI:30013"/>
        <dbReference type="ChEBI" id="CHEBI:43474"/>
        <dbReference type="ChEBI" id="CHEBI:61977"/>
        <dbReference type="EC" id="3.1.3.16"/>
    </reaction>
</comment>
<sequence>MKDFDLLTHVIKKIILSRTEKNHDITKDISADQVQDILDRVYSLLGEEPVLLEVPAGLHVVGDIHGNIDDLLRVFELHGYPPKEKYIFLGDYVDRGKNSFEVITLLFALKIKFPQHIYLLRGNHEIEHVSKCYGFYDELMYKYTVGLFYNFHLVFQQLPILGIVGKRILCLHGGLGPTMKDISEFKKKLKPDQIQDPSVFADIVWSDPKDMDSEFERNPRGCGWMFNAKAAKKFLDKNNLDLVIRSHEFCDGYRFPFKTDECITVFSNTDYCNKKNGGAIINISTTLNVTVTRLPLMTAEQKSKWRPVLPPWIVDKFTSKFIDIEEPNSEIDLVHPHPSGSDNKAIDKISSNDALLLCD</sequence>
<dbReference type="InterPro" id="IPR050341">
    <property type="entry name" value="PP1_catalytic_subunit"/>
</dbReference>
<keyword evidence="11" id="KW-1185">Reference proteome</keyword>
<dbReference type="Proteomes" id="UP000001542">
    <property type="component" value="Unassembled WGS sequence"/>
</dbReference>
<dbReference type="RefSeq" id="XP_001302800.1">
    <property type="nucleotide sequence ID" value="XM_001302799.1"/>
</dbReference>
<dbReference type="SUPFAM" id="SSF56300">
    <property type="entry name" value="Metallo-dependent phosphatases"/>
    <property type="match status" value="1"/>
</dbReference>
<dbReference type="VEuPathDB" id="TrichDB:TVAG_303070"/>
<keyword evidence="5" id="KW-0464">Manganese</keyword>
<evidence type="ECO:0000259" key="9">
    <source>
        <dbReference type="PROSITE" id="PS00125"/>
    </source>
</evidence>
<evidence type="ECO:0000256" key="8">
    <source>
        <dbReference type="RuleBase" id="RU004273"/>
    </source>
</evidence>
<dbReference type="PANTHER" id="PTHR11668:SF300">
    <property type="entry name" value="SERINE_THREONINE-PROTEIN PHOSPHATASE"/>
    <property type="match status" value="1"/>
</dbReference>
<evidence type="ECO:0000313" key="11">
    <source>
        <dbReference type="Proteomes" id="UP000001542"/>
    </source>
</evidence>
<dbReference type="Gene3D" id="3.60.21.10">
    <property type="match status" value="1"/>
</dbReference>
<evidence type="ECO:0000256" key="5">
    <source>
        <dbReference type="ARBA" id="ARBA00023211"/>
    </source>
</evidence>
<evidence type="ECO:0000256" key="6">
    <source>
        <dbReference type="ARBA" id="ARBA00047761"/>
    </source>
</evidence>
<dbReference type="GO" id="GO:0046872">
    <property type="term" value="F:metal ion binding"/>
    <property type="evidence" value="ECO:0007669"/>
    <property type="project" value="UniProtKB-KW"/>
</dbReference>
<evidence type="ECO:0000256" key="4">
    <source>
        <dbReference type="ARBA" id="ARBA00022912"/>
    </source>
</evidence>
<evidence type="ECO:0000313" key="10">
    <source>
        <dbReference type="EMBL" id="EAX89870.1"/>
    </source>
</evidence>
<dbReference type="AlphaFoldDB" id="A2FZ07"/>
<comment type="cofactor">
    <cofactor evidence="1">
        <name>Mn(2+)</name>
        <dbReference type="ChEBI" id="CHEBI:29035"/>
    </cofactor>
</comment>
<dbReference type="GO" id="GO:0005634">
    <property type="term" value="C:nucleus"/>
    <property type="evidence" value="ECO:0000318"/>
    <property type="project" value="GO_Central"/>
</dbReference>
<dbReference type="PANTHER" id="PTHR11668">
    <property type="entry name" value="SERINE/THREONINE PROTEIN PHOSPHATASE"/>
    <property type="match status" value="1"/>
</dbReference>
<dbReference type="OrthoDB" id="10264047at2759"/>
<dbReference type="STRING" id="5722.A2FZ07"/>
<gene>
    <name evidence="10" type="ORF">TVAG_303070</name>
</gene>
<dbReference type="CDD" id="cd00144">
    <property type="entry name" value="MPP_PPP_family"/>
    <property type="match status" value="1"/>
</dbReference>
<organism evidence="10 11">
    <name type="scientific">Trichomonas vaginalis (strain ATCC PRA-98 / G3)</name>
    <dbReference type="NCBI Taxonomy" id="412133"/>
    <lineage>
        <taxon>Eukaryota</taxon>
        <taxon>Metamonada</taxon>
        <taxon>Parabasalia</taxon>
        <taxon>Trichomonadida</taxon>
        <taxon>Trichomonadidae</taxon>
        <taxon>Trichomonas</taxon>
    </lineage>
</organism>
<dbReference type="PROSITE" id="PS00125">
    <property type="entry name" value="SER_THR_PHOSPHATASE"/>
    <property type="match status" value="1"/>
</dbReference>
<evidence type="ECO:0000256" key="7">
    <source>
        <dbReference type="ARBA" id="ARBA00048336"/>
    </source>
</evidence>
<keyword evidence="4" id="KW-0904">Protein phosphatase</keyword>
<dbReference type="SMART" id="SM00156">
    <property type="entry name" value="PP2Ac"/>
    <property type="match status" value="1"/>
</dbReference>
<protein>
    <recommendedName>
        <fullName evidence="8">Serine/threonine-protein phosphatase</fullName>
        <ecNumber evidence="8">3.1.3.16</ecNumber>
    </recommendedName>
</protein>
<evidence type="ECO:0000256" key="2">
    <source>
        <dbReference type="ARBA" id="ARBA00022723"/>
    </source>
</evidence>
<dbReference type="GO" id="GO:0004722">
    <property type="term" value="F:protein serine/threonine phosphatase activity"/>
    <property type="evidence" value="ECO:0000318"/>
    <property type="project" value="GO_Central"/>
</dbReference>
<dbReference type="EMBL" id="DS114159">
    <property type="protein sequence ID" value="EAX89870.1"/>
    <property type="molecule type" value="Genomic_DNA"/>
</dbReference>
<evidence type="ECO:0000256" key="3">
    <source>
        <dbReference type="ARBA" id="ARBA00022801"/>
    </source>
</evidence>
<dbReference type="eggNOG" id="KOG0374">
    <property type="taxonomic scope" value="Eukaryota"/>
</dbReference>
<dbReference type="VEuPathDB" id="TrichDB:TVAGG3_0220290"/>
<reference evidence="10" key="2">
    <citation type="journal article" date="2007" name="Science">
        <title>Draft genome sequence of the sexually transmitted pathogen Trichomonas vaginalis.</title>
        <authorList>
            <person name="Carlton J.M."/>
            <person name="Hirt R.P."/>
            <person name="Silva J.C."/>
            <person name="Delcher A.L."/>
            <person name="Schatz M."/>
            <person name="Zhao Q."/>
            <person name="Wortman J.R."/>
            <person name="Bidwell S.L."/>
            <person name="Alsmark U.C.M."/>
            <person name="Besteiro S."/>
            <person name="Sicheritz-Ponten T."/>
            <person name="Noel C.J."/>
            <person name="Dacks J.B."/>
            <person name="Foster P.G."/>
            <person name="Simillion C."/>
            <person name="Van de Peer Y."/>
            <person name="Miranda-Saavedra D."/>
            <person name="Barton G.J."/>
            <person name="Westrop G.D."/>
            <person name="Mueller S."/>
            <person name="Dessi D."/>
            <person name="Fiori P.L."/>
            <person name="Ren Q."/>
            <person name="Paulsen I."/>
            <person name="Zhang H."/>
            <person name="Bastida-Corcuera F.D."/>
            <person name="Simoes-Barbosa A."/>
            <person name="Brown M.T."/>
            <person name="Hayes R.D."/>
            <person name="Mukherjee M."/>
            <person name="Okumura C.Y."/>
            <person name="Schneider R."/>
            <person name="Smith A.J."/>
            <person name="Vanacova S."/>
            <person name="Villalvazo M."/>
            <person name="Haas B.J."/>
            <person name="Pertea M."/>
            <person name="Feldblyum T.V."/>
            <person name="Utterback T.R."/>
            <person name="Shu C.L."/>
            <person name="Osoegawa K."/>
            <person name="de Jong P.J."/>
            <person name="Hrdy I."/>
            <person name="Horvathova L."/>
            <person name="Zubacova Z."/>
            <person name="Dolezal P."/>
            <person name="Malik S.B."/>
            <person name="Logsdon J.M. Jr."/>
            <person name="Henze K."/>
            <person name="Gupta A."/>
            <person name="Wang C.C."/>
            <person name="Dunne R.L."/>
            <person name="Upcroft J.A."/>
            <person name="Upcroft P."/>
            <person name="White O."/>
            <person name="Salzberg S.L."/>
            <person name="Tang P."/>
            <person name="Chiu C.-H."/>
            <person name="Lee Y.-S."/>
            <person name="Embley T.M."/>
            <person name="Coombs G.H."/>
            <person name="Mottram J.C."/>
            <person name="Tachezy J."/>
            <person name="Fraser-Liggett C.M."/>
            <person name="Johnson P.J."/>
        </authorList>
    </citation>
    <scope>NUCLEOTIDE SEQUENCE [LARGE SCALE GENOMIC DNA]</scope>
    <source>
        <strain evidence="10">G3</strain>
    </source>
</reference>
<comment type="similarity">
    <text evidence="8">Belongs to the PPP phosphatase family.</text>
</comment>
<keyword evidence="2" id="KW-0479">Metal-binding</keyword>
<dbReference type="KEGG" id="tva:4747536"/>
<accession>A2FZ07</accession>
<dbReference type="FunFam" id="3.60.21.10:FF:000069">
    <property type="entry name" value="Serine/threonine-protein phosphatase"/>
    <property type="match status" value="1"/>
</dbReference>
<dbReference type="InterPro" id="IPR029052">
    <property type="entry name" value="Metallo-depent_PP-like"/>
</dbReference>
<dbReference type="GO" id="GO:0005737">
    <property type="term" value="C:cytoplasm"/>
    <property type="evidence" value="ECO:0000318"/>
    <property type="project" value="GO_Central"/>
</dbReference>
<dbReference type="InterPro" id="IPR006186">
    <property type="entry name" value="Ser/Thr-sp_prot-phosphatase"/>
</dbReference>
<dbReference type="EC" id="3.1.3.16" evidence="8"/>
<dbReference type="Pfam" id="PF00149">
    <property type="entry name" value="Metallophos"/>
    <property type="match status" value="1"/>
</dbReference>
<comment type="catalytic activity">
    <reaction evidence="6">
        <text>O-phospho-L-seryl-[protein] + H2O = L-seryl-[protein] + phosphate</text>
        <dbReference type="Rhea" id="RHEA:20629"/>
        <dbReference type="Rhea" id="RHEA-COMP:9863"/>
        <dbReference type="Rhea" id="RHEA-COMP:11604"/>
        <dbReference type="ChEBI" id="CHEBI:15377"/>
        <dbReference type="ChEBI" id="CHEBI:29999"/>
        <dbReference type="ChEBI" id="CHEBI:43474"/>
        <dbReference type="ChEBI" id="CHEBI:83421"/>
        <dbReference type="EC" id="3.1.3.16"/>
    </reaction>
</comment>
<dbReference type="SMR" id="A2FZ07"/>
<proteinExistence type="inferred from homology"/>
<dbReference type="InParanoid" id="A2FZ07"/>
<feature type="domain" description="Serine/threonine specific protein phosphatases" evidence="9">
    <location>
        <begin position="120"/>
        <end position="125"/>
    </location>
</feature>
<dbReference type="PRINTS" id="PR00114">
    <property type="entry name" value="STPHPHTASE"/>
</dbReference>
<evidence type="ECO:0000256" key="1">
    <source>
        <dbReference type="ARBA" id="ARBA00001936"/>
    </source>
</evidence>
<keyword evidence="3 8" id="KW-0378">Hydrolase</keyword>
<reference evidence="10" key="1">
    <citation type="submission" date="2006-10" db="EMBL/GenBank/DDBJ databases">
        <authorList>
            <person name="Amadeo P."/>
            <person name="Zhao Q."/>
            <person name="Wortman J."/>
            <person name="Fraser-Liggett C."/>
            <person name="Carlton J."/>
        </authorList>
    </citation>
    <scope>NUCLEOTIDE SEQUENCE</scope>
    <source>
        <strain evidence="10">G3</strain>
    </source>
</reference>
<dbReference type="InterPro" id="IPR004843">
    <property type="entry name" value="Calcineurin-like_PHP"/>
</dbReference>
<name>A2FZ07_TRIV3</name>